<keyword evidence="1" id="KW-0812">Transmembrane</keyword>
<keyword evidence="3" id="KW-1185">Reference proteome</keyword>
<keyword evidence="1" id="KW-0472">Membrane</keyword>
<protein>
    <submittedName>
        <fullName evidence="2">Uncharacterized protein</fullName>
    </submittedName>
</protein>
<evidence type="ECO:0000256" key="1">
    <source>
        <dbReference type="SAM" id="Phobius"/>
    </source>
</evidence>
<name>A0ABT2X4M5_9RHOB</name>
<accession>A0ABT2X4M5</accession>
<feature type="transmembrane region" description="Helical" evidence="1">
    <location>
        <begin position="66"/>
        <end position="88"/>
    </location>
</feature>
<dbReference type="Proteomes" id="UP001209535">
    <property type="component" value="Unassembled WGS sequence"/>
</dbReference>
<evidence type="ECO:0000313" key="2">
    <source>
        <dbReference type="EMBL" id="MCU9848886.1"/>
    </source>
</evidence>
<reference evidence="2 3" key="1">
    <citation type="submission" date="2022-10" db="EMBL/GenBank/DDBJ databases">
        <title>Defluviimonas sp. nov., isolated from ocean surface sediments.</title>
        <authorList>
            <person name="He W."/>
            <person name="Wang L."/>
            <person name="Zhang D.-F."/>
        </authorList>
    </citation>
    <scope>NUCLEOTIDE SEQUENCE [LARGE SCALE GENOMIC DNA]</scope>
    <source>
        <strain evidence="2 3">WL0024</strain>
    </source>
</reference>
<sequence>MASAFEKLKATLADLQDEIERDLAERRANLRYRYERGRVVFEQDVRAKHRAARVRLGDFLRAARPAVILSAPVVYSLILPFVLIDLWVSLYQAICFPVYGIQKVRRADHMAFDHRHLAYLNGLQKLNCLYCSYCNGLVSYIREVAARTEQYWCPIKHARRLDGPHEHYPDFVDYGDAEAFGSQSARLRKALRK</sequence>
<organism evidence="2 3">
    <name type="scientific">Albidovulum salinarum</name>
    <dbReference type="NCBI Taxonomy" id="2984153"/>
    <lineage>
        <taxon>Bacteria</taxon>
        <taxon>Pseudomonadati</taxon>
        <taxon>Pseudomonadota</taxon>
        <taxon>Alphaproteobacteria</taxon>
        <taxon>Rhodobacterales</taxon>
        <taxon>Paracoccaceae</taxon>
        <taxon>Albidovulum</taxon>
    </lineage>
</organism>
<proteinExistence type="predicted"/>
<gene>
    <name evidence="2" type="ORF">OEZ60_12815</name>
</gene>
<dbReference type="RefSeq" id="WP_263336767.1">
    <property type="nucleotide sequence ID" value="NZ_JAOVQO010000011.1"/>
</dbReference>
<keyword evidence="1" id="KW-1133">Transmembrane helix</keyword>
<comment type="caution">
    <text evidence="2">The sequence shown here is derived from an EMBL/GenBank/DDBJ whole genome shotgun (WGS) entry which is preliminary data.</text>
</comment>
<evidence type="ECO:0000313" key="3">
    <source>
        <dbReference type="Proteomes" id="UP001209535"/>
    </source>
</evidence>
<dbReference type="EMBL" id="JAOVQO010000011">
    <property type="protein sequence ID" value="MCU9848886.1"/>
    <property type="molecule type" value="Genomic_DNA"/>
</dbReference>